<dbReference type="Proteomes" id="UP000827872">
    <property type="component" value="Linkage Group LG14"/>
</dbReference>
<evidence type="ECO:0000313" key="2">
    <source>
        <dbReference type="Proteomes" id="UP000827872"/>
    </source>
</evidence>
<proteinExistence type="predicted"/>
<accession>A0ACB8E9N9</accession>
<evidence type="ECO:0000313" key="1">
    <source>
        <dbReference type="EMBL" id="KAH7989200.1"/>
    </source>
</evidence>
<name>A0ACB8E9N9_9SAUR</name>
<dbReference type="EMBL" id="CM037627">
    <property type="protein sequence ID" value="KAH7989200.1"/>
    <property type="molecule type" value="Genomic_DNA"/>
</dbReference>
<keyword evidence="2" id="KW-1185">Reference proteome</keyword>
<protein>
    <submittedName>
        <fullName evidence="1">Uncharacterized protein</fullName>
    </submittedName>
</protein>
<organism evidence="1 2">
    <name type="scientific">Sphaerodactylus townsendi</name>
    <dbReference type="NCBI Taxonomy" id="933632"/>
    <lineage>
        <taxon>Eukaryota</taxon>
        <taxon>Metazoa</taxon>
        <taxon>Chordata</taxon>
        <taxon>Craniata</taxon>
        <taxon>Vertebrata</taxon>
        <taxon>Euteleostomi</taxon>
        <taxon>Lepidosauria</taxon>
        <taxon>Squamata</taxon>
        <taxon>Bifurcata</taxon>
        <taxon>Gekkota</taxon>
        <taxon>Sphaerodactylidae</taxon>
        <taxon>Sphaerodactylus</taxon>
    </lineage>
</organism>
<comment type="caution">
    <text evidence="1">The sequence shown here is derived from an EMBL/GenBank/DDBJ whole genome shotgun (WGS) entry which is preliminary data.</text>
</comment>
<gene>
    <name evidence="1" type="ORF">K3G42_004359</name>
</gene>
<reference evidence="1" key="1">
    <citation type="submission" date="2021-08" db="EMBL/GenBank/DDBJ databases">
        <title>The first chromosome-level gecko genome reveals the dynamic sex chromosomes of Neotropical dwarf geckos (Sphaerodactylidae: Sphaerodactylus).</title>
        <authorList>
            <person name="Pinto B.J."/>
            <person name="Keating S.E."/>
            <person name="Gamble T."/>
        </authorList>
    </citation>
    <scope>NUCLEOTIDE SEQUENCE</scope>
    <source>
        <strain evidence="1">TG3544</strain>
    </source>
</reference>
<sequence>MRWWRHTCAKEPCLIPNFTGKGTLEITKRFQVSHLLQIRGFRRNGNALYHVSEQAPPLLQRLMLAPTVSARPRQSHSAPNVTRDPPRLHRQRQHRAALEPVKIRRRANKGCRRVCNLPGRTPAGGHDSSASLPVHLPQEIDPSNASRSLPR</sequence>